<dbReference type="Gene3D" id="3.40.920.10">
    <property type="entry name" value="Pyruvate-ferredoxin oxidoreductase, PFOR, domain III"/>
    <property type="match status" value="1"/>
</dbReference>
<feature type="domain" description="Pyruvate/ketoisovalerate oxidoreductase catalytic" evidence="2">
    <location>
        <begin position="38"/>
        <end position="227"/>
    </location>
</feature>
<proteinExistence type="predicted"/>
<dbReference type="InterPro" id="IPR022367">
    <property type="entry name" value="2-oxoacid/accept_OxRdtase_asu"/>
</dbReference>
<dbReference type="PANTHER" id="PTHR32154">
    <property type="entry name" value="PYRUVATE-FLAVODOXIN OXIDOREDUCTASE-RELATED"/>
    <property type="match status" value="1"/>
</dbReference>
<dbReference type="GO" id="GO:0016903">
    <property type="term" value="F:oxidoreductase activity, acting on the aldehyde or oxo group of donors"/>
    <property type="evidence" value="ECO:0007669"/>
    <property type="project" value="InterPro"/>
</dbReference>
<gene>
    <name evidence="4" type="ORF">HGMM_F54F02C38</name>
</gene>
<dbReference type="EMBL" id="AP011794">
    <property type="protein sequence ID" value="BAL58155.1"/>
    <property type="molecule type" value="Genomic_DNA"/>
</dbReference>
<evidence type="ECO:0000256" key="1">
    <source>
        <dbReference type="ARBA" id="ARBA00023002"/>
    </source>
</evidence>
<keyword evidence="1" id="KW-0560">Oxidoreductase</keyword>
<dbReference type="InterPro" id="IPR029061">
    <property type="entry name" value="THDP-binding"/>
</dbReference>
<reference evidence="4" key="1">
    <citation type="journal article" date="2005" name="Environ. Microbiol.">
        <title>Genetic and functional properties of uncultivated thermophilic crenarchaeotes from a subsurface gold mine as revealed by analysis of genome fragments.</title>
        <authorList>
            <person name="Nunoura T."/>
            <person name="Hirayama H."/>
            <person name="Takami H."/>
            <person name="Oida H."/>
            <person name="Nishi S."/>
            <person name="Shimamura S."/>
            <person name="Suzuki Y."/>
            <person name="Inagaki F."/>
            <person name="Takai K."/>
            <person name="Nealson K.H."/>
            <person name="Horikoshi K."/>
        </authorList>
    </citation>
    <scope>NUCLEOTIDE SEQUENCE</scope>
</reference>
<protein>
    <submittedName>
        <fullName evidence="4">2-oxoglutarate ferredoxin oxidoreductase subunit alpha</fullName>
    </submittedName>
</protein>
<reference evidence="4" key="2">
    <citation type="journal article" date="2012" name="PLoS ONE">
        <title>A Deeply Branching Thermophilic Bacterium with an Ancient Acetyl-CoA Pathway Dominates a Subsurface Ecosystem.</title>
        <authorList>
            <person name="Takami H."/>
            <person name="Noguchi H."/>
            <person name="Takaki Y."/>
            <person name="Uchiyama I."/>
            <person name="Toyoda A."/>
            <person name="Nishi S."/>
            <person name="Chee G.-J."/>
            <person name="Arai W."/>
            <person name="Nunoura T."/>
            <person name="Itoh T."/>
            <person name="Hattori M."/>
            <person name="Takai K."/>
        </authorList>
    </citation>
    <scope>NUCLEOTIDE SEQUENCE</scope>
</reference>
<dbReference type="Pfam" id="PF01558">
    <property type="entry name" value="POR"/>
    <property type="match status" value="1"/>
</dbReference>
<name>H5SPR9_9BACT</name>
<feature type="domain" description="Pyruvate flavodoxin/ferredoxin oxidoreductase pyrimidine binding" evidence="3">
    <location>
        <begin position="270"/>
        <end position="484"/>
    </location>
</feature>
<sequence>MEEDMRERASTLTTVESEVRHQIVELETVTVRFAGDSGDGIQLTGTLFTNTTALVGNDLGTFPDYPAEIRAPAGTLPGVSAYQICFSSQDIRTPGDQPDVLVAFNPAALKVHLPDLPEGGMILVNVDAFTEYNLKKAGYTSNPLEDGSLAKYRVYKIPMTTATLSALREIDLPAKDKERCKNFWALGLVYWLFDRPLEPTLRWIEERFKKNPAIAQANATALRAGYAYGDAAEMFTVHYRVRRAQIAPGVYRKITGNEALALGLIAASQLAGRPLFYASYPITPASDILHELAVHKNFGVRTFQAEDEIAAMCAAIGAAFAGYLGATGTSGPGMCLKSEAINLAVMTELPVVICDIQRAGPSTGMPTKTEQGDLLQALFGRNSESPVAVVAPATPADCFYMAIEAFRIATKYMTPVILLSDGYLANGAEPWKLPSIEELPKIEIRFRTDPNGFYPYLRDPETLARPWAIPGTPGLEHRIGGLEKQHITGNVSYDPKNHELMVKLRAEKIARIAEDIPLLEVFGEPEGKVLVVGWGSTYGAITSAVEHWQRKGAPVSSIHLRYLNPFPRNLGEILPRFEKILVPELNLGQLALLLRGRFLVDAIPFSKVQGRPFKISEIIDRIGELL</sequence>
<dbReference type="CDD" id="cd07034">
    <property type="entry name" value="TPP_PYR_PFOR_IOR-alpha_like"/>
    <property type="match status" value="1"/>
</dbReference>
<dbReference type="InterPro" id="IPR009014">
    <property type="entry name" value="Transketo_C/PFOR_II"/>
</dbReference>
<organism evidence="4">
    <name type="scientific">uncultured Acidobacteriota bacterium</name>
    <dbReference type="NCBI Taxonomy" id="171953"/>
    <lineage>
        <taxon>Bacteria</taxon>
        <taxon>Pseudomonadati</taxon>
        <taxon>Acidobacteriota</taxon>
        <taxon>environmental samples</taxon>
    </lineage>
</organism>
<dbReference type="GO" id="GO:0006979">
    <property type="term" value="P:response to oxidative stress"/>
    <property type="evidence" value="ECO:0007669"/>
    <property type="project" value="TreeGrafter"/>
</dbReference>
<dbReference type="SUPFAM" id="SSF52922">
    <property type="entry name" value="TK C-terminal domain-like"/>
    <property type="match status" value="1"/>
</dbReference>
<dbReference type="PANTHER" id="PTHR32154:SF20">
    <property type="entry name" value="2-OXOGLUTARATE OXIDOREDUCTASE SUBUNIT KORA"/>
    <property type="match status" value="1"/>
</dbReference>
<dbReference type="InterPro" id="IPR002869">
    <property type="entry name" value="Pyrv_flavodox_OxRed_cen"/>
</dbReference>
<accession>H5SPR9</accession>
<dbReference type="AlphaFoldDB" id="H5SPR9"/>
<dbReference type="Gene3D" id="3.40.50.970">
    <property type="match status" value="1"/>
</dbReference>
<dbReference type="Gene3D" id="3.40.50.920">
    <property type="match status" value="1"/>
</dbReference>
<dbReference type="NCBIfam" id="TIGR03710">
    <property type="entry name" value="OAFO_sf"/>
    <property type="match status" value="1"/>
</dbReference>
<evidence type="ECO:0000259" key="2">
    <source>
        <dbReference type="Pfam" id="PF01558"/>
    </source>
</evidence>
<dbReference type="InterPro" id="IPR019752">
    <property type="entry name" value="Pyrv/ketoisovalerate_OxRed_cat"/>
</dbReference>
<dbReference type="InterPro" id="IPR002880">
    <property type="entry name" value="Pyrv_Fd/Flavodoxin_OxRdtase_N"/>
</dbReference>
<dbReference type="Pfam" id="PF01855">
    <property type="entry name" value="POR_N"/>
    <property type="match status" value="1"/>
</dbReference>
<dbReference type="SUPFAM" id="SSF53323">
    <property type="entry name" value="Pyruvate-ferredoxin oxidoreductase, PFOR, domain III"/>
    <property type="match status" value="1"/>
</dbReference>
<evidence type="ECO:0000313" key="4">
    <source>
        <dbReference type="EMBL" id="BAL58155.1"/>
    </source>
</evidence>
<evidence type="ECO:0000259" key="3">
    <source>
        <dbReference type="Pfam" id="PF01855"/>
    </source>
</evidence>
<dbReference type="InterPro" id="IPR050722">
    <property type="entry name" value="Pyruvate:ferred/Flavod_OxRd"/>
</dbReference>
<dbReference type="SUPFAM" id="SSF52518">
    <property type="entry name" value="Thiamin diphosphate-binding fold (THDP-binding)"/>
    <property type="match status" value="1"/>
</dbReference>
<dbReference type="FunFam" id="3.40.50.970:FF:000022">
    <property type="entry name" value="2-oxoglutarate ferredoxin oxidoreductase alpha subunit"/>
    <property type="match status" value="1"/>
</dbReference>